<feature type="transmembrane region" description="Helical" evidence="9">
    <location>
        <begin position="143"/>
        <end position="162"/>
    </location>
</feature>
<name>A0A2A5T638_9GAMM</name>
<accession>A0A2A5T638</accession>
<protein>
    <recommendedName>
        <fullName evidence="9">Lipoprotein signal peptidase</fullName>
        <ecNumber evidence="9">3.4.23.36</ecNumber>
    </recommendedName>
    <alternativeName>
        <fullName evidence="9">Prolipoprotein signal peptidase</fullName>
    </alternativeName>
    <alternativeName>
        <fullName evidence="9">Signal peptidase II</fullName>
        <shortName evidence="9">SPase II</shortName>
    </alternativeName>
</protein>
<keyword evidence="4 9" id="KW-0812">Transmembrane</keyword>
<dbReference type="EC" id="3.4.23.36" evidence="9"/>
<dbReference type="RefSeq" id="WP_097355830.1">
    <property type="nucleotide sequence ID" value="NZ_CAWNJE010000005.1"/>
</dbReference>
<keyword evidence="5 9" id="KW-0064">Aspartyl protease</keyword>
<organism evidence="11 12">
    <name type="scientific">Candidatus Enterovibrio escicola</name>
    <dbReference type="NCBI Taxonomy" id="1927127"/>
    <lineage>
        <taxon>Bacteria</taxon>
        <taxon>Pseudomonadati</taxon>
        <taxon>Pseudomonadota</taxon>
        <taxon>Gammaproteobacteria</taxon>
        <taxon>Vibrionales</taxon>
        <taxon>Vibrionaceae</taxon>
        <taxon>Enterovibrio</taxon>
    </lineage>
</organism>
<keyword evidence="3 9" id="KW-0645">Protease</keyword>
<evidence type="ECO:0000256" key="4">
    <source>
        <dbReference type="ARBA" id="ARBA00022692"/>
    </source>
</evidence>
<dbReference type="PANTHER" id="PTHR33695">
    <property type="entry name" value="LIPOPROTEIN SIGNAL PEPTIDASE"/>
    <property type="match status" value="1"/>
</dbReference>
<feature type="transmembrane region" description="Helical" evidence="9">
    <location>
        <begin position="70"/>
        <end position="90"/>
    </location>
</feature>
<evidence type="ECO:0000256" key="8">
    <source>
        <dbReference type="ARBA" id="ARBA00023136"/>
    </source>
</evidence>
<dbReference type="UniPathway" id="UPA00665"/>
<dbReference type="AlphaFoldDB" id="A0A2A5T638"/>
<reference evidence="12" key="1">
    <citation type="submission" date="2017-04" db="EMBL/GenBank/DDBJ databases">
        <title>Genome evolution of the luminous symbionts of deep sea anglerfish.</title>
        <authorList>
            <person name="Hendry T.A."/>
        </authorList>
    </citation>
    <scope>NUCLEOTIDE SEQUENCE [LARGE SCALE GENOMIC DNA]</scope>
</reference>
<evidence type="ECO:0000256" key="1">
    <source>
        <dbReference type="ARBA" id="ARBA00006139"/>
    </source>
</evidence>
<sequence>MESLTAKQSGVYWLLLALLVFVLDISSKFWVMNAMAYGEANRIEVLSFFNFLYVHNYGAAFNFLGDADGWQRWFFSTIALSVSVIIVYWMRRTPASNRVLNVAYAMVIGGALGNMRDRLLYGYVVDFLDFYIGSSHWPTFNLADAYICIGASLIMLDSVLTSKKNRKMRSNK</sequence>
<feature type="active site" evidence="9">
    <location>
        <position position="126"/>
    </location>
</feature>
<keyword evidence="6 9" id="KW-0378">Hydrolase</keyword>
<dbReference type="GO" id="GO:0006508">
    <property type="term" value="P:proteolysis"/>
    <property type="evidence" value="ECO:0007669"/>
    <property type="project" value="UniProtKB-KW"/>
</dbReference>
<evidence type="ECO:0000313" key="11">
    <source>
        <dbReference type="EMBL" id="PCS23560.1"/>
    </source>
</evidence>
<dbReference type="Pfam" id="PF01252">
    <property type="entry name" value="Peptidase_A8"/>
    <property type="match status" value="1"/>
</dbReference>
<feature type="transmembrane region" description="Helical" evidence="9">
    <location>
        <begin position="43"/>
        <end position="64"/>
    </location>
</feature>
<dbReference type="GO" id="GO:0005886">
    <property type="term" value="C:plasma membrane"/>
    <property type="evidence" value="ECO:0007669"/>
    <property type="project" value="UniProtKB-SubCell"/>
</dbReference>
<evidence type="ECO:0000256" key="5">
    <source>
        <dbReference type="ARBA" id="ARBA00022750"/>
    </source>
</evidence>
<dbReference type="GeneID" id="66950995"/>
<comment type="similarity">
    <text evidence="1 9 10">Belongs to the peptidase A8 family.</text>
</comment>
<dbReference type="NCBIfam" id="TIGR00077">
    <property type="entry name" value="lspA"/>
    <property type="match status" value="1"/>
</dbReference>
<dbReference type="InterPro" id="IPR001872">
    <property type="entry name" value="Peptidase_A8"/>
</dbReference>
<keyword evidence="11" id="KW-0449">Lipoprotein</keyword>
<gene>
    <name evidence="9" type="primary">lspA</name>
    <name evidence="11" type="ORF">BTN49_0529</name>
</gene>
<keyword evidence="8 9" id="KW-0472">Membrane</keyword>
<keyword evidence="2 9" id="KW-1003">Cell membrane</keyword>
<dbReference type="PRINTS" id="PR00781">
    <property type="entry name" value="LIPOSIGPTASE"/>
</dbReference>
<evidence type="ECO:0000256" key="10">
    <source>
        <dbReference type="RuleBase" id="RU004181"/>
    </source>
</evidence>
<evidence type="ECO:0000313" key="12">
    <source>
        <dbReference type="Proteomes" id="UP000219020"/>
    </source>
</evidence>
<comment type="pathway">
    <text evidence="9">Protein modification; lipoprotein biosynthesis (signal peptide cleavage).</text>
</comment>
<dbReference type="EMBL" id="NBYY01000009">
    <property type="protein sequence ID" value="PCS23560.1"/>
    <property type="molecule type" value="Genomic_DNA"/>
</dbReference>
<evidence type="ECO:0000256" key="6">
    <source>
        <dbReference type="ARBA" id="ARBA00022801"/>
    </source>
</evidence>
<comment type="catalytic activity">
    <reaction evidence="9">
        <text>Release of signal peptides from bacterial membrane prolipoproteins. Hydrolyzes -Xaa-Yaa-Zaa-|-(S,diacylglyceryl)Cys-, in which Xaa is hydrophobic (preferably Leu), and Yaa (Ala or Ser) and Zaa (Gly or Ala) have small, neutral side chains.</text>
        <dbReference type="EC" id="3.4.23.36"/>
    </reaction>
</comment>
<feature type="active site" evidence="9">
    <location>
        <position position="144"/>
    </location>
</feature>
<dbReference type="Proteomes" id="UP000219020">
    <property type="component" value="Unassembled WGS sequence"/>
</dbReference>
<comment type="function">
    <text evidence="9">This protein specifically catalyzes the removal of signal peptides from prolipoproteins.</text>
</comment>
<comment type="caution">
    <text evidence="11">The sequence shown here is derived from an EMBL/GenBank/DDBJ whole genome shotgun (WGS) entry which is preliminary data.</text>
</comment>
<keyword evidence="12" id="KW-1185">Reference proteome</keyword>
<keyword evidence="7 9" id="KW-1133">Transmembrane helix</keyword>
<evidence type="ECO:0000256" key="2">
    <source>
        <dbReference type="ARBA" id="ARBA00022475"/>
    </source>
</evidence>
<dbReference type="PANTHER" id="PTHR33695:SF1">
    <property type="entry name" value="LIPOPROTEIN SIGNAL PEPTIDASE"/>
    <property type="match status" value="1"/>
</dbReference>
<feature type="transmembrane region" description="Helical" evidence="9">
    <location>
        <begin position="102"/>
        <end position="123"/>
    </location>
</feature>
<dbReference type="GO" id="GO:0004190">
    <property type="term" value="F:aspartic-type endopeptidase activity"/>
    <property type="evidence" value="ECO:0007669"/>
    <property type="project" value="UniProtKB-UniRule"/>
</dbReference>
<evidence type="ECO:0000256" key="9">
    <source>
        <dbReference type="HAMAP-Rule" id="MF_00161"/>
    </source>
</evidence>
<evidence type="ECO:0000256" key="3">
    <source>
        <dbReference type="ARBA" id="ARBA00022670"/>
    </source>
</evidence>
<dbReference type="HAMAP" id="MF_00161">
    <property type="entry name" value="LspA"/>
    <property type="match status" value="1"/>
</dbReference>
<comment type="subcellular location">
    <subcellularLocation>
        <location evidence="9">Cell membrane</location>
        <topology evidence="9">Multi-pass membrane protein</topology>
    </subcellularLocation>
</comment>
<feature type="transmembrane region" description="Helical" evidence="9">
    <location>
        <begin position="12"/>
        <end position="31"/>
    </location>
</feature>
<evidence type="ECO:0000256" key="7">
    <source>
        <dbReference type="ARBA" id="ARBA00022989"/>
    </source>
</evidence>
<proteinExistence type="inferred from homology"/>